<dbReference type="InterPro" id="IPR007694">
    <property type="entry name" value="DNA_helicase_DnaB-like_C"/>
</dbReference>
<dbReference type="Gene3D" id="3.40.50.300">
    <property type="entry name" value="P-loop containing nucleotide triphosphate hydrolases"/>
    <property type="match status" value="1"/>
</dbReference>
<evidence type="ECO:0000256" key="4">
    <source>
        <dbReference type="ARBA" id="ARBA00022741"/>
    </source>
</evidence>
<dbReference type="SUPFAM" id="SSF48024">
    <property type="entry name" value="N-terminal domain of DnaB helicase"/>
    <property type="match status" value="1"/>
</dbReference>
<dbReference type="SUPFAM" id="SSF52540">
    <property type="entry name" value="P-loop containing nucleoside triphosphate hydrolases"/>
    <property type="match status" value="1"/>
</dbReference>
<evidence type="ECO:0000256" key="9">
    <source>
        <dbReference type="ARBA" id="ARBA00023235"/>
    </source>
</evidence>
<dbReference type="InterPro" id="IPR016136">
    <property type="entry name" value="DNA_helicase_N/primase_C"/>
</dbReference>
<evidence type="ECO:0000256" key="12">
    <source>
        <dbReference type="RuleBase" id="RU362085"/>
    </source>
</evidence>
<keyword evidence="15" id="KW-1185">Reference proteome</keyword>
<evidence type="ECO:0000259" key="13">
    <source>
        <dbReference type="PROSITE" id="PS51199"/>
    </source>
</evidence>
<keyword evidence="4 12" id="KW-0547">Nucleotide-binding</keyword>
<dbReference type="InterPro" id="IPR003593">
    <property type="entry name" value="AAA+_ATPase"/>
</dbReference>
<dbReference type="SMART" id="SM00382">
    <property type="entry name" value="AAA"/>
    <property type="match status" value="1"/>
</dbReference>
<evidence type="ECO:0000256" key="6">
    <source>
        <dbReference type="ARBA" id="ARBA00022806"/>
    </source>
</evidence>
<dbReference type="InterPro" id="IPR036185">
    <property type="entry name" value="DNA_heli_DnaB-like_N_sf"/>
</dbReference>
<dbReference type="CDD" id="cd00984">
    <property type="entry name" value="DnaB_C"/>
    <property type="match status" value="1"/>
</dbReference>
<keyword evidence="8 12" id="KW-0238">DNA-binding</keyword>
<dbReference type="Gene3D" id="1.10.860.10">
    <property type="entry name" value="DNAb Helicase, Chain A"/>
    <property type="match status" value="1"/>
</dbReference>
<dbReference type="InterPro" id="IPR007692">
    <property type="entry name" value="DNA_helicase_DnaB"/>
</dbReference>
<dbReference type="PANTHER" id="PTHR30153">
    <property type="entry name" value="REPLICATIVE DNA HELICASE DNAB"/>
    <property type="match status" value="1"/>
</dbReference>
<accession>A0A7G6E1A4</accession>
<evidence type="ECO:0000256" key="3">
    <source>
        <dbReference type="ARBA" id="ARBA00022705"/>
    </source>
</evidence>
<keyword evidence="9" id="KW-0413">Isomerase</keyword>
<dbReference type="InterPro" id="IPR007693">
    <property type="entry name" value="DNA_helicase_DnaB-like_N"/>
</dbReference>
<dbReference type="GO" id="GO:0005524">
    <property type="term" value="F:ATP binding"/>
    <property type="evidence" value="ECO:0007669"/>
    <property type="project" value="UniProtKB-UniRule"/>
</dbReference>
<evidence type="ECO:0000256" key="10">
    <source>
        <dbReference type="ARBA" id="ARBA00048954"/>
    </source>
</evidence>
<reference evidence="14 15" key="1">
    <citation type="journal article" date="2019" name="Front. Microbiol.">
        <title>Thermoanaerosceptrum fracticalcis gen. nov. sp. nov., a Novel Fumarate-Fermenting Microorganism From a Deep Fractured Carbonate Aquifer of the US Great Basin.</title>
        <authorList>
            <person name="Hamilton-Brehm S.D."/>
            <person name="Stewart L.E."/>
            <person name="Zavarin M."/>
            <person name="Caldwell M."/>
            <person name="Lawson P.A."/>
            <person name="Onstott T.C."/>
            <person name="Grzymski J."/>
            <person name="Neveux I."/>
            <person name="Lollar B.S."/>
            <person name="Russell C.E."/>
            <person name="Moser D.P."/>
        </authorList>
    </citation>
    <scope>NUCLEOTIDE SEQUENCE [LARGE SCALE GENOMIC DNA]</scope>
    <source>
        <strain evidence="14 15">DRI-13</strain>
    </source>
</reference>
<dbReference type="AlphaFoldDB" id="A0A7G6E1A4"/>
<proteinExistence type="inferred from homology"/>
<dbReference type="GO" id="GO:0003677">
    <property type="term" value="F:DNA binding"/>
    <property type="evidence" value="ECO:0007669"/>
    <property type="project" value="UniProtKB-UniRule"/>
</dbReference>
<evidence type="ECO:0000313" key="14">
    <source>
        <dbReference type="EMBL" id="QNB45858.1"/>
    </source>
</evidence>
<evidence type="ECO:0000256" key="2">
    <source>
        <dbReference type="ARBA" id="ARBA00022515"/>
    </source>
</evidence>
<keyword evidence="3 12" id="KW-0235">DNA replication</keyword>
<dbReference type="PANTHER" id="PTHR30153:SF2">
    <property type="entry name" value="REPLICATIVE DNA HELICASE"/>
    <property type="match status" value="1"/>
</dbReference>
<protein>
    <recommendedName>
        <fullName evidence="11 12">Replicative DNA helicase</fullName>
        <ecNumber evidence="11 12">5.6.2.3</ecNumber>
    </recommendedName>
</protein>
<evidence type="ECO:0000256" key="8">
    <source>
        <dbReference type="ARBA" id="ARBA00023125"/>
    </source>
</evidence>
<sequence>MPERIPPNNQEAEKSVLAACLVKEDAIIEVAANLKPEDFFNYTHREIYKAMLKLCEEHVTVDMVNLSEEVRRTGAKVELAKIVEIANFYASDDLQRHMQIVKDNAYLRRFISVSSTFVNRCYEKDYENLAQFKSEIEDQMLSLNQDQTGKIVSAREVLNYHFDEIMSRKKSDPKGIKTHLSGLDCYLSGIQATDFVIIAARPSVGKTAFALQIAAKNALDKKPVFFVTLEMSKEQIAERMLINLSGIDGKKLKIGELDPGEEKTLSFYLGKLTNAPIYLDEYATTVADIRAKARRLKNTKGLSLIIIDYLQLMEAKAENRTQEVTKISRGLKLLAKELQVPVIALSQLNRASESKADKKPGMSELRESGALEQDADIIMLLHRPDREKQDAEIILAKHRNGPIGAIPCKYDAKIMRFYETWVQEAQVIERTGGVEYAQ</sequence>
<name>A0A7G6E1A4_THEFR</name>
<evidence type="ECO:0000256" key="5">
    <source>
        <dbReference type="ARBA" id="ARBA00022801"/>
    </source>
</evidence>
<dbReference type="GO" id="GO:0006269">
    <property type="term" value="P:DNA replication, synthesis of primer"/>
    <property type="evidence" value="ECO:0007669"/>
    <property type="project" value="UniProtKB-UniRule"/>
</dbReference>
<dbReference type="GO" id="GO:0043139">
    <property type="term" value="F:5'-3' DNA helicase activity"/>
    <property type="evidence" value="ECO:0007669"/>
    <property type="project" value="UniProtKB-EC"/>
</dbReference>
<evidence type="ECO:0000256" key="11">
    <source>
        <dbReference type="NCBIfam" id="TIGR00665"/>
    </source>
</evidence>
<dbReference type="PROSITE" id="PS51199">
    <property type="entry name" value="SF4_HELICASE"/>
    <property type="match status" value="1"/>
</dbReference>
<dbReference type="GO" id="GO:0005829">
    <property type="term" value="C:cytosol"/>
    <property type="evidence" value="ECO:0007669"/>
    <property type="project" value="TreeGrafter"/>
</dbReference>
<comment type="catalytic activity">
    <reaction evidence="10 12">
        <text>ATP + H2O = ADP + phosphate + H(+)</text>
        <dbReference type="Rhea" id="RHEA:13065"/>
        <dbReference type="ChEBI" id="CHEBI:15377"/>
        <dbReference type="ChEBI" id="CHEBI:15378"/>
        <dbReference type="ChEBI" id="CHEBI:30616"/>
        <dbReference type="ChEBI" id="CHEBI:43474"/>
        <dbReference type="ChEBI" id="CHEBI:456216"/>
        <dbReference type="EC" id="5.6.2.3"/>
    </reaction>
</comment>
<keyword evidence="2 12" id="KW-0639">Primosome</keyword>
<comment type="similarity">
    <text evidence="1 12">Belongs to the helicase family. DnaB subfamily.</text>
</comment>
<dbReference type="Proteomes" id="UP000515847">
    <property type="component" value="Chromosome"/>
</dbReference>
<dbReference type="Pfam" id="PF03796">
    <property type="entry name" value="DnaB_C"/>
    <property type="match status" value="1"/>
</dbReference>
<keyword evidence="7 12" id="KW-0067">ATP-binding</keyword>
<evidence type="ECO:0000256" key="7">
    <source>
        <dbReference type="ARBA" id="ARBA00022840"/>
    </source>
</evidence>
<dbReference type="GO" id="GO:0016787">
    <property type="term" value="F:hydrolase activity"/>
    <property type="evidence" value="ECO:0007669"/>
    <property type="project" value="UniProtKB-KW"/>
</dbReference>
<dbReference type="RefSeq" id="WP_051966124.1">
    <property type="nucleotide sequence ID" value="NZ_CP045798.1"/>
</dbReference>
<dbReference type="InterPro" id="IPR027417">
    <property type="entry name" value="P-loop_NTPase"/>
</dbReference>
<feature type="domain" description="SF4 helicase" evidence="13">
    <location>
        <begin position="169"/>
        <end position="424"/>
    </location>
</feature>
<dbReference type="NCBIfam" id="TIGR00665">
    <property type="entry name" value="DnaB"/>
    <property type="match status" value="1"/>
</dbReference>
<dbReference type="KEGG" id="tfr:BR63_05730"/>
<organism evidence="14 15">
    <name type="scientific">Thermanaerosceptrum fracticalcis</name>
    <dbReference type="NCBI Taxonomy" id="1712410"/>
    <lineage>
        <taxon>Bacteria</taxon>
        <taxon>Bacillati</taxon>
        <taxon>Bacillota</taxon>
        <taxon>Clostridia</taxon>
        <taxon>Eubacteriales</taxon>
        <taxon>Peptococcaceae</taxon>
        <taxon>Thermanaerosceptrum</taxon>
    </lineage>
</organism>
<comment type="function">
    <text evidence="12">The main replicative DNA helicase, it participates in initiation and elongation during chromosome replication. Travels ahead of the DNA replisome, separating dsDNA into templates for DNA synthesis. A processive ATP-dependent 5'-3' DNA helicase it has DNA-dependent ATPase activity.</text>
</comment>
<keyword evidence="5 12" id="KW-0378">Hydrolase</keyword>
<gene>
    <name evidence="14" type="primary">dnaB</name>
    <name evidence="14" type="ORF">BR63_05730</name>
</gene>
<dbReference type="EMBL" id="CP045798">
    <property type="protein sequence ID" value="QNB45858.1"/>
    <property type="molecule type" value="Genomic_DNA"/>
</dbReference>
<dbReference type="EC" id="5.6.2.3" evidence="11 12"/>
<evidence type="ECO:0000313" key="15">
    <source>
        <dbReference type="Proteomes" id="UP000515847"/>
    </source>
</evidence>
<dbReference type="GO" id="GO:1990077">
    <property type="term" value="C:primosome complex"/>
    <property type="evidence" value="ECO:0007669"/>
    <property type="project" value="UniProtKB-UniRule"/>
</dbReference>
<dbReference type="Pfam" id="PF00772">
    <property type="entry name" value="DnaB"/>
    <property type="match status" value="1"/>
</dbReference>
<keyword evidence="6 12" id="KW-0347">Helicase</keyword>
<dbReference type="OrthoDB" id="9773982at2"/>
<evidence type="ECO:0000256" key="1">
    <source>
        <dbReference type="ARBA" id="ARBA00008428"/>
    </source>
</evidence>